<keyword evidence="2" id="KW-1185">Reference proteome</keyword>
<protein>
    <submittedName>
        <fullName evidence="1">Uncharacterized protein</fullName>
    </submittedName>
</protein>
<organism evidence="1 2">
    <name type="scientific">Triticum urartu</name>
    <name type="common">Red wild einkorn</name>
    <name type="synonym">Crithodium urartu</name>
    <dbReference type="NCBI Taxonomy" id="4572"/>
    <lineage>
        <taxon>Eukaryota</taxon>
        <taxon>Viridiplantae</taxon>
        <taxon>Streptophyta</taxon>
        <taxon>Embryophyta</taxon>
        <taxon>Tracheophyta</taxon>
        <taxon>Spermatophyta</taxon>
        <taxon>Magnoliopsida</taxon>
        <taxon>Liliopsida</taxon>
        <taxon>Poales</taxon>
        <taxon>Poaceae</taxon>
        <taxon>BOP clade</taxon>
        <taxon>Pooideae</taxon>
        <taxon>Triticodae</taxon>
        <taxon>Triticeae</taxon>
        <taxon>Triticinae</taxon>
        <taxon>Triticum</taxon>
    </lineage>
</organism>
<proteinExistence type="predicted"/>
<evidence type="ECO:0000313" key="2">
    <source>
        <dbReference type="Proteomes" id="UP000015106"/>
    </source>
</evidence>
<name>A0A8R7PKU2_TRIUA</name>
<dbReference type="Proteomes" id="UP000015106">
    <property type="component" value="Chromosome 2"/>
</dbReference>
<dbReference type="AlphaFoldDB" id="A0A8R7PKU2"/>
<reference evidence="2" key="1">
    <citation type="journal article" date="2013" name="Nature">
        <title>Draft genome of the wheat A-genome progenitor Triticum urartu.</title>
        <authorList>
            <person name="Ling H.Q."/>
            <person name="Zhao S."/>
            <person name="Liu D."/>
            <person name="Wang J."/>
            <person name="Sun H."/>
            <person name="Zhang C."/>
            <person name="Fan H."/>
            <person name="Li D."/>
            <person name="Dong L."/>
            <person name="Tao Y."/>
            <person name="Gao C."/>
            <person name="Wu H."/>
            <person name="Li Y."/>
            <person name="Cui Y."/>
            <person name="Guo X."/>
            <person name="Zheng S."/>
            <person name="Wang B."/>
            <person name="Yu K."/>
            <person name="Liang Q."/>
            <person name="Yang W."/>
            <person name="Lou X."/>
            <person name="Chen J."/>
            <person name="Feng M."/>
            <person name="Jian J."/>
            <person name="Zhang X."/>
            <person name="Luo G."/>
            <person name="Jiang Y."/>
            <person name="Liu J."/>
            <person name="Wang Z."/>
            <person name="Sha Y."/>
            <person name="Zhang B."/>
            <person name="Wu H."/>
            <person name="Tang D."/>
            <person name="Shen Q."/>
            <person name="Xue P."/>
            <person name="Zou S."/>
            <person name="Wang X."/>
            <person name="Liu X."/>
            <person name="Wang F."/>
            <person name="Yang Y."/>
            <person name="An X."/>
            <person name="Dong Z."/>
            <person name="Zhang K."/>
            <person name="Zhang X."/>
            <person name="Luo M.C."/>
            <person name="Dvorak J."/>
            <person name="Tong Y."/>
            <person name="Wang J."/>
            <person name="Yang H."/>
            <person name="Li Z."/>
            <person name="Wang D."/>
            <person name="Zhang A."/>
            <person name="Wang J."/>
        </authorList>
    </citation>
    <scope>NUCLEOTIDE SEQUENCE</scope>
    <source>
        <strain evidence="2">cv. G1812</strain>
    </source>
</reference>
<sequence length="70" mass="7980">MSEASCSSAGAGKRSQERTSCHVCLAKGHVSSKCRIVFGSWSHRRHRGWCYRPRRASRSAVQRRSWFAIQ</sequence>
<reference evidence="1" key="2">
    <citation type="submission" date="2018-03" db="EMBL/GenBank/DDBJ databases">
        <title>The Triticum urartu genome reveals the dynamic nature of wheat genome evolution.</title>
        <authorList>
            <person name="Ling H."/>
            <person name="Ma B."/>
            <person name="Shi X."/>
            <person name="Liu H."/>
            <person name="Dong L."/>
            <person name="Sun H."/>
            <person name="Cao Y."/>
            <person name="Gao Q."/>
            <person name="Zheng S."/>
            <person name="Li Y."/>
            <person name="Yu Y."/>
            <person name="Du H."/>
            <person name="Qi M."/>
            <person name="Li Y."/>
            <person name="Yu H."/>
            <person name="Cui Y."/>
            <person name="Wang N."/>
            <person name="Chen C."/>
            <person name="Wu H."/>
            <person name="Zhao Y."/>
            <person name="Zhang J."/>
            <person name="Li Y."/>
            <person name="Zhou W."/>
            <person name="Zhang B."/>
            <person name="Hu W."/>
            <person name="Eijk M."/>
            <person name="Tang J."/>
            <person name="Witsenboer H."/>
            <person name="Zhao S."/>
            <person name="Li Z."/>
            <person name="Zhang A."/>
            <person name="Wang D."/>
            <person name="Liang C."/>
        </authorList>
    </citation>
    <scope>NUCLEOTIDE SEQUENCE [LARGE SCALE GENOMIC DNA]</scope>
    <source>
        <strain evidence="1">cv. G1812</strain>
    </source>
</reference>
<reference evidence="1" key="3">
    <citation type="submission" date="2022-06" db="UniProtKB">
        <authorList>
            <consortium name="EnsemblPlants"/>
        </authorList>
    </citation>
    <scope>IDENTIFICATION</scope>
</reference>
<dbReference type="Gramene" id="TuG1812G0200005517.01.T01">
    <property type="protein sequence ID" value="TuG1812G0200005517.01.T01.cds406326"/>
    <property type="gene ID" value="TuG1812G0200005517.01"/>
</dbReference>
<dbReference type="EnsemblPlants" id="TuG1812G0200005517.01.T01">
    <property type="protein sequence ID" value="TuG1812G0200005517.01.T01.cds406326"/>
    <property type="gene ID" value="TuG1812G0200005517.01"/>
</dbReference>
<accession>A0A8R7PKU2</accession>
<evidence type="ECO:0000313" key="1">
    <source>
        <dbReference type="EnsemblPlants" id="TuG1812G0200005517.01.T01.cds406326"/>
    </source>
</evidence>